<dbReference type="GO" id="GO:0005886">
    <property type="term" value="C:plasma membrane"/>
    <property type="evidence" value="ECO:0007669"/>
    <property type="project" value="UniProtKB-SubCell"/>
</dbReference>
<feature type="transmembrane region" description="Helical" evidence="7">
    <location>
        <begin position="36"/>
        <end position="55"/>
    </location>
</feature>
<dbReference type="PANTHER" id="PTHR33778">
    <property type="entry name" value="PROTEIN MGTC"/>
    <property type="match status" value="1"/>
</dbReference>
<evidence type="ECO:0000256" key="3">
    <source>
        <dbReference type="ARBA" id="ARBA00022475"/>
    </source>
</evidence>
<evidence type="ECO:0000256" key="1">
    <source>
        <dbReference type="ARBA" id="ARBA00004651"/>
    </source>
</evidence>
<evidence type="ECO:0000256" key="6">
    <source>
        <dbReference type="ARBA" id="ARBA00023136"/>
    </source>
</evidence>
<feature type="transmembrane region" description="Helical" evidence="7">
    <location>
        <begin position="113"/>
        <end position="132"/>
    </location>
</feature>
<feature type="domain" description="MgtC/SapB/SrpB/YhiD N-terminal" evidence="8">
    <location>
        <begin position="11"/>
        <end position="134"/>
    </location>
</feature>
<dbReference type="EMBL" id="MHTW01000015">
    <property type="protein sequence ID" value="OHA67264.1"/>
    <property type="molecule type" value="Genomic_DNA"/>
</dbReference>
<protein>
    <recommendedName>
        <fullName evidence="8">MgtC/SapB/SrpB/YhiD N-terminal domain-containing protein</fullName>
    </recommendedName>
</protein>
<gene>
    <name evidence="9" type="ORF">A3C82_00160</name>
</gene>
<evidence type="ECO:0000256" key="7">
    <source>
        <dbReference type="SAM" id="Phobius"/>
    </source>
</evidence>
<dbReference type="PRINTS" id="PR01837">
    <property type="entry name" value="MGTCSAPBPROT"/>
</dbReference>
<comment type="subcellular location">
    <subcellularLocation>
        <location evidence="1">Cell membrane</location>
        <topology evidence="1">Multi-pass membrane protein</topology>
    </subcellularLocation>
</comment>
<feature type="transmembrane region" description="Helical" evidence="7">
    <location>
        <begin position="6"/>
        <end position="24"/>
    </location>
</feature>
<feature type="transmembrane region" description="Helical" evidence="7">
    <location>
        <begin position="61"/>
        <end position="82"/>
    </location>
</feature>
<evidence type="ECO:0000256" key="5">
    <source>
        <dbReference type="ARBA" id="ARBA00022989"/>
    </source>
</evidence>
<evidence type="ECO:0000256" key="2">
    <source>
        <dbReference type="ARBA" id="ARBA00009298"/>
    </source>
</evidence>
<comment type="similarity">
    <text evidence="2">Belongs to the MgtC/SapB family.</text>
</comment>
<keyword evidence="5 7" id="KW-1133">Transmembrane helix</keyword>
<evidence type="ECO:0000313" key="10">
    <source>
        <dbReference type="Proteomes" id="UP000176901"/>
    </source>
</evidence>
<name>A0A1G2R305_9BACT</name>
<keyword evidence="4 7" id="KW-0812">Transmembrane</keyword>
<evidence type="ECO:0000313" key="9">
    <source>
        <dbReference type="EMBL" id="OHA67264.1"/>
    </source>
</evidence>
<evidence type="ECO:0000256" key="4">
    <source>
        <dbReference type="ARBA" id="ARBA00022692"/>
    </source>
</evidence>
<dbReference type="AlphaFoldDB" id="A0A1G2R305"/>
<dbReference type="InterPro" id="IPR003416">
    <property type="entry name" value="MgtC/SapB/SrpB/YhiD_fam"/>
</dbReference>
<reference evidence="9 10" key="1">
    <citation type="journal article" date="2016" name="Nat. Commun.">
        <title>Thousands of microbial genomes shed light on interconnected biogeochemical processes in an aquifer system.</title>
        <authorList>
            <person name="Anantharaman K."/>
            <person name="Brown C.T."/>
            <person name="Hug L.A."/>
            <person name="Sharon I."/>
            <person name="Castelle C.J."/>
            <person name="Probst A.J."/>
            <person name="Thomas B.C."/>
            <person name="Singh A."/>
            <person name="Wilkins M.J."/>
            <person name="Karaoz U."/>
            <person name="Brodie E.L."/>
            <person name="Williams K.H."/>
            <person name="Hubbard S.S."/>
            <person name="Banfield J.F."/>
        </authorList>
    </citation>
    <scope>NUCLEOTIDE SEQUENCE [LARGE SCALE GENOMIC DNA]</scope>
</reference>
<keyword evidence="6 7" id="KW-0472">Membrane</keyword>
<keyword evidence="3" id="KW-1003">Cell membrane</keyword>
<comment type="caution">
    <text evidence="9">The sequence shown here is derived from an EMBL/GenBank/DDBJ whole genome shotgun (WGS) entry which is preliminary data.</text>
</comment>
<dbReference type="Pfam" id="PF02308">
    <property type="entry name" value="MgtC"/>
    <property type="match status" value="1"/>
</dbReference>
<proteinExistence type="inferred from homology"/>
<evidence type="ECO:0000259" key="8">
    <source>
        <dbReference type="Pfam" id="PF02308"/>
    </source>
</evidence>
<dbReference type="STRING" id="1802451.A3C82_00160"/>
<sequence length="137" mass="14432">MQIETETIVKLAVAVIAGLLIGWERERSKRPAGLRTHVLVSLGACLFTIAALEVVGTQADALSRVIQGIATGVGFLGAGIIFHDKEKTIGLTTAAEIWSLAAIGTLVGLGSYALALIAAVLILVVLVPFKWLERKES</sequence>
<dbReference type="InterPro" id="IPR049177">
    <property type="entry name" value="MgtC_SapB_SrpB_YhiD_N"/>
</dbReference>
<dbReference type="PANTHER" id="PTHR33778:SF1">
    <property type="entry name" value="MAGNESIUM TRANSPORTER YHID-RELATED"/>
    <property type="match status" value="1"/>
</dbReference>
<organism evidence="9 10">
    <name type="scientific">Candidatus Wildermuthbacteria bacterium RIFCSPHIGHO2_02_FULL_47_12</name>
    <dbReference type="NCBI Taxonomy" id="1802451"/>
    <lineage>
        <taxon>Bacteria</taxon>
        <taxon>Candidatus Wildermuthiibacteriota</taxon>
    </lineage>
</organism>
<dbReference type="Proteomes" id="UP000176901">
    <property type="component" value="Unassembled WGS sequence"/>
</dbReference>
<accession>A0A1G2R305</accession>